<dbReference type="SMART" id="SM00014">
    <property type="entry name" value="acidPPc"/>
    <property type="match status" value="1"/>
</dbReference>
<feature type="transmembrane region" description="Helical" evidence="8">
    <location>
        <begin position="254"/>
        <end position="275"/>
    </location>
</feature>
<dbReference type="InterPro" id="IPR043216">
    <property type="entry name" value="PAP-like"/>
</dbReference>
<evidence type="ECO:0000256" key="4">
    <source>
        <dbReference type="ARBA" id="ARBA00022989"/>
    </source>
</evidence>
<comment type="caution">
    <text evidence="10">The sequence shown here is derived from an EMBL/GenBank/DDBJ whole genome shotgun (WGS) entry which is preliminary data.</text>
</comment>
<feature type="compositionally biased region" description="Polar residues" evidence="7">
    <location>
        <begin position="50"/>
        <end position="68"/>
    </location>
</feature>
<evidence type="ECO:0000256" key="1">
    <source>
        <dbReference type="ARBA" id="ARBA00004141"/>
    </source>
</evidence>
<feature type="transmembrane region" description="Helical" evidence="8">
    <location>
        <begin position="324"/>
        <end position="342"/>
    </location>
</feature>
<keyword evidence="11" id="KW-1185">Reference proteome</keyword>
<keyword evidence="10" id="KW-0575">Peroxidase</keyword>
<feature type="domain" description="Phosphatidic acid phosphatase type 2/haloperoxidase" evidence="9">
    <location>
        <begin position="254"/>
        <end position="458"/>
    </location>
</feature>
<feature type="compositionally biased region" description="Gly residues" evidence="7">
    <location>
        <begin position="528"/>
        <end position="537"/>
    </location>
</feature>
<reference evidence="10 11" key="1">
    <citation type="submission" date="2020-01" db="EMBL/GenBank/DDBJ databases">
        <authorList>
            <consortium name="DOE Joint Genome Institute"/>
            <person name="Haridas S."/>
            <person name="Albert R."/>
            <person name="Binder M."/>
            <person name="Bloem J."/>
            <person name="Labutti K."/>
            <person name="Salamov A."/>
            <person name="Andreopoulos B."/>
            <person name="Baker S.E."/>
            <person name="Barry K."/>
            <person name="Bills G."/>
            <person name="Bluhm B.H."/>
            <person name="Cannon C."/>
            <person name="Castanera R."/>
            <person name="Culley D.E."/>
            <person name="Daum C."/>
            <person name="Ezra D."/>
            <person name="Gonzalez J.B."/>
            <person name="Henrissat B."/>
            <person name="Kuo A."/>
            <person name="Liang C."/>
            <person name="Lipzen A."/>
            <person name="Lutzoni F."/>
            <person name="Magnuson J."/>
            <person name="Mondo S."/>
            <person name="Nolan M."/>
            <person name="Ohm R."/>
            <person name="Pangilinan J."/>
            <person name="Park H.-J.H."/>
            <person name="Ramirez L."/>
            <person name="Alfaro M."/>
            <person name="Sun H."/>
            <person name="Tritt A."/>
            <person name="Yoshinaga Y."/>
            <person name="Zwiers L.-H.L."/>
            <person name="Turgeon B.G."/>
            <person name="Goodwin S.B."/>
            <person name="Spatafora J.W."/>
            <person name="Crous P.W."/>
            <person name="Grigoriev I.V."/>
        </authorList>
    </citation>
    <scope>NUCLEOTIDE SEQUENCE [LARGE SCALE GENOMIC DNA]</scope>
    <source>
        <strain evidence="10 11">CBS 611.86</strain>
    </source>
</reference>
<evidence type="ECO:0000256" key="2">
    <source>
        <dbReference type="ARBA" id="ARBA00008816"/>
    </source>
</evidence>
<evidence type="ECO:0000256" key="3">
    <source>
        <dbReference type="ARBA" id="ARBA00022692"/>
    </source>
</evidence>
<dbReference type="SUPFAM" id="SSF48317">
    <property type="entry name" value="Acid phosphatase/Vanadium-dependent haloperoxidase"/>
    <property type="match status" value="1"/>
</dbReference>
<dbReference type="InterPro" id="IPR036938">
    <property type="entry name" value="PAP2/HPO_sf"/>
</dbReference>
<dbReference type="Proteomes" id="UP000481861">
    <property type="component" value="Unassembled WGS sequence"/>
</dbReference>
<dbReference type="InterPro" id="IPR000326">
    <property type="entry name" value="PAP2/HPO"/>
</dbReference>
<keyword evidence="3 8" id="KW-0812">Transmembrane</keyword>
<dbReference type="AlphaFoldDB" id="A0A7C8I9P1"/>
<evidence type="ECO:0000256" key="7">
    <source>
        <dbReference type="SAM" id="MobiDB-lite"/>
    </source>
</evidence>
<keyword evidence="10" id="KW-0560">Oxidoreductase</keyword>
<keyword evidence="6" id="KW-0175">Coiled coil</keyword>
<dbReference type="GO" id="GO:0008195">
    <property type="term" value="F:phosphatidate phosphatase activity"/>
    <property type="evidence" value="ECO:0007669"/>
    <property type="project" value="TreeGrafter"/>
</dbReference>
<comment type="similarity">
    <text evidence="2">Belongs to the PA-phosphatase related phosphoesterase family.</text>
</comment>
<name>A0A7C8I9P1_9PLEO</name>
<dbReference type="GO" id="GO:0006644">
    <property type="term" value="P:phospholipid metabolic process"/>
    <property type="evidence" value="ECO:0007669"/>
    <property type="project" value="InterPro"/>
</dbReference>
<feature type="coiled-coil region" evidence="6">
    <location>
        <begin position="350"/>
        <end position="379"/>
    </location>
</feature>
<feature type="compositionally biased region" description="Polar residues" evidence="7">
    <location>
        <begin position="83"/>
        <end position="97"/>
    </location>
</feature>
<dbReference type="GO" id="GO:0016020">
    <property type="term" value="C:membrane"/>
    <property type="evidence" value="ECO:0007669"/>
    <property type="project" value="UniProtKB-SubCell"/>
</dbReference>
<evidence type="ECO:0000256" key="5">
    <source>
        <dbReference type="ARBA" id="ARBA00023136"/>
    </source>
</evidence>
<dbReference type="OrthoDB" id="10030083at2759"/>
<evidence type="ECO:0000256" key="8">
    <source>
        <dbReference type="SAM" id="Phobius"/>
    </source>
</evidence>
<dbReference type="GO" id="GO:0046839">
    <property type="term" value="P:phospholipid dephosphorylation"/>
    <property type="evidence" value="ECO:0007669"/>
    <property type="project" value="TreeGrafter"/>
</dbReference>
<feature type="region of interest" description="Disordered" evidence="7">
    <location>
        <begin position="514"/>
        <end position="537"/>
    </location>
</feature>
<sequence>MEGHKDSTSSTAAPPLEEHPAYRTSAVPRPLSIGSVQRNPTNPPVDGAANQPNPASGSPAVSQASVGSPSRPAGPASRAFLNPRTSPGQHNVPSSPSSRPPTHGGTKPLAPISEARGSHPSGPHKPPVSRAPGPDLEKNSPNAGPKKRRFALAPDQPPSFMYWLRRNWLDILTQLLCVGAAYAIYRAASPRQKFFPYYPGIERSDWGLRHSQPYRSEYINTIVSAVLSFVVPLIIISLVGLLKDKSYWNTNNAVQGLGYALSTACLFQAILKWLIGGYRPHFLSVCRPDPGLVVGRGAGGVWLPIGACTGPDKRVREAMMSWPSGHAVAAFAGMTYLAHYLARKFRMFKQRDAQELARKQQLANEAAKREEELARKDGRPAPAVQATVPVTATEAKVAKKQTENANGGRPHHWKMMLWALPLLAATLLAASKVADGWHHPIDVISGGIIGSLFGTWAWRMANRREKENRAAQQMKDEMAAADLWKQEMGVVGQDKDMDAARFLALLTPHKLAALEKSKTGGPQKTGTTGPGGDSPRL</sequence>
<accession>A0A7C8I9P1</accession>
<dbReference type="Gene3D" id="1.20.144.10">
    <property type="entry name" value="Phosphatidic acid phosphatase type 2/haloperoxidase"/>
    <property type="match status" value="1"/>
</dbReference>
<feature type="transmembrane region" description="Helical" evidence="8">
    <location>
        <begin position="218"/>
        <end position="242"/>
    </location>
</feature>
<evidence type="ECO:0000313" key="11">
    <source>
        <dbReference type="Proteomes" id="UP000481861"/>
    </source>
</evidence>
<keyword evidence="5 8" id="KW-0472">Membrane</keyword>
<keyword evidence="4 8" id="KW-1133">Transmembrane helix</keyword>
<proteinExistence type="inferred from homology"/>
<evidence type="ECO:0000256" key="6">
    <source>
        <dbReference type="SAM" id="Coils"/>
    </source>
</evidence>
<evidence type="ECO:0000313" key="10">
    <source>
        <dbReference type="EMBL" id="KAF2874028.1"/>
    </source>
</evidence>
<dbReference type="EMBL" id="JAADJZ010000006">
    <property type="protein sequence ID" value="KAF2874028.1"/>
    <property type="molecule type" value="Genomic_DNA"/>
</dbReference>
<dbReference type="Pfam" id="PF01569">
    <property type="entry name" value="PAP2"/>
    <property type="match status" value="1"/>
</dbReference>
<organism evidence="10 11">
    <name type="scientific">Massariosphaeria phaeospora</name>
    <dbReference type="NCBI Taxonomy" id="100035"/>
    <lineage>
        <taxon>Eukaryota</taxon>
        <taxon>Fungi</taxon>
        <taxon>Dikarya</taxon>
        <taxon>Ascomycota</taxon>
        <taxon>Pezizomycotina</taxon>
        <taxon>Dothideomycetes</taxon>
        <taxon>Pleosporomycetidae</taxon>
        <taxon>Pleosporales</taxon>
        <taxon>Pleosporales incertae sedis</taxon>
        <taxon>Massariosphaeria</taxon>
    </lineage>
</organism>
<feature type="transmembrane region" description="Helical" evidence="8">
    <location>
        <begin position="168"/>
        <end position="188"/>
    </location>
</feature>
<evidence type="ECO:0000259" key="9">
    <source>
        <dbReference type="SMART" id="SM00014"/>
    </source>
</evidence>
<dbReference type="PANTHER" id="PTHR10165:SF84">
    <property type="entry name" value="PHOSPHATIDIC ACID PHOSPHATASE BETA"/>
    <property type="match status" value="1"/>
</dbReference>
<dbReference type="PANTHER" id="PTHR10165">
    <property type="entry name" value="LIPID PHOSPHATE PHOSPHATASE"/>
    <property type="match status" value="1"/>
</dbReference>
<feature type="region of interest" description="Disordered" evidence="7">
    <location>
        <begin position="1"/>
        <end position="152"/>
    </location>
</feature>
<comment type="subcellular location">
    <subcellularLocation>
        <location evidence="1">Membrane</location>
        <topology evidence="1">Multi-pass membrane protein</topology>
    </subcellularLocation>
</comment>
<dbReference type="GO" id="GO:0004601">
    <property type="term" value="F:peroxidase activity"/>
    <property type="evidence" value="ECO:0007669"/>
    <property type="project" value="UniProtKB-KW"/>
</dbReference>
<gene>
    <name evidence="10" type="ORF">BDV95DRAFT_319692</name>
</gene>
<protein>
    <submittedName>
        <fullName evidence="10">Phosphatidic acid phosphatase type 2/haloperoxidase</fullName>
    </submittedName>
</protein>